<dbReference type="Pfam" id="PF00005">
    <property type="entry name" value="ABC_tran"/>
    <property type="match status" value="1"/>
</dbReference>
<dbReference type="PANTHER" id="PTHR43335">
    <property type="entry name" value="ABC TRANSPORTER, ATP-BINDING PROTEIN"/>
    <property type="match status" value="1"/>
</dbReference>
<keyword evidence="4" id="KW-0067">ATP-binding</keyword>
<dbReference type="Gene3D" id="3.40.50.300">
    <property type="entry name" value="P-loop containing nucleotide triphosphate hydrolases"/>
    <property type="match status" value="1"/>
</dbReference>
<feature type="transmembrane region" description="Helical" evidence="6">
    <location>
        <begin position="461"/>
        <end position="482"/>
    </location>
</feature>
<feature type="transmembrane region" description="Helical" evidence="6">
    <location>
        <begin position="548"/>
        <end position="569"/>
    </location>
</feature>
<proteinExistence type="inferred from homology"/>
<sequence length="593" mass="60901">MSRRGARPSVADLSFEVRKGEVTGLLGPAGSGKSTAMRLMLGVEPGRGATLVDGRPLQELVHPAREIGALIGDVPAHPRRSARGHLRMLCSAFGVPLSRAEEVLDLVGLDAVAEEPIGTYSLGMDRRLGFAVALLARPRALILDDPVRELPPREAAWVHDLARRHAAGGGAVLLASRDVRALARTADHVIALDGGRLAADEPAEDFARTRLRPFVAVRSPYAQRLGELLTGEGAEVVTTSGSRIAVFGSTSAAVGETAYQHGILLHQLADQTPEGGAAQPGAPADGDAGKDGPDVGSGRRRRFAARPPRLPRRIGHRDGPAHALAYEVRRGFGVRTPWLAASVALACSAAGTVLMARYGSTPRTPLRQLSGWSAELPLPAAAIGAGGLGALTYGQEYLYPALAPGYGPEPRSPRLLGAKLALTALAALVLAALAAVVDVALLHTPLAGAHAPDPARSPVVLGGWAALAVGCAWAGVLAGAVFRTTALGVAAVLAVPLLAVPAARALLGESTARELIEAGGALWSVASGVPQGDGSAVATALRFVSQPFVLALALSLTALLGAYTASALLGRRRARRSTPLPDSASAPLTSKKG</sequence>
<dbReference type="GO" id="GO:0005524">
    <property type="term" value="F:ATP binding"/>
    <property type="evidence" value="ECO:0007669"/>
    <property type="project" value="UniProtKB-KW"/>
</dbReference>
<dbReference type="InterPro" id="IPR003439">
    <property type="entry name" value="ABC_transporter-like_ATP-bd"/>
</dbReference>
<dbReference type="InterPro" id="IPR027417">
    <property type="entry name" value="P-loop_NTPase"/>
</dbReference>
<comment type="similarity">
    <text evidence="1">Belongs to the ABC transporter superfamily.</text>
</comment>
<keyword evidence="3" id="KW-0547">Nucleotide-binding</keyword>
<gene>
    <name evidence="8" type="ORF">SAMN05216267_1004214</name>
</gene>
<evidence type="ECO:0000256" key="4">
    <source>
        <dbReference type="ARBA" id="ARBA00022840"/>
    </source>
</evidence>
<dbReference type="InterPro" id="IPR003593">
    <property type="entry name" value="AAA+_ATPase"/>
</dbReference>
<feature type="transmembrane region" description="Helical" evidence="6">
    <location>
        <begin position="489"/>
        <end position="507"/>
    </location>
</feature>
<reference evidence="8 9" key="1">
    <citation type="submission" date="2016-10" db="EMBL/GenBank/DDBJ databases">
        <authorList>
            <person name="de Groot N.N."/>
        </authorList>
    </citation>
    <scope>NUCLEOTIDE SEQUENCE [LARGE SCALE GENOMIC DNA]</scope>
    <source>
        <strain evidence="8 9">CGMCC 4.2026</strain>
    </source>
</reference>
<dbReference type="GO" id="GO:0016887">
    <property type="term" value="F:ATP hydrolysis activity"/>
    <property type="evidence" value="ECO:0007669"/>
    <property type="project" value="InterPro"/>
</dbReference>
<feature type="domain" description="ABC transporter" evidence="7">
    <location>
        <begin position="2"/>
        <end position="219"/>
    </location>
</feature>
<name>A0A1H8G233_9ACTN</name>
<accession>A0A1H8G233</accession>
<feature type="compositionally biased region" description="Basic residues" evidence="5">
    <location>
        <begin position="298"/>
        <end position="315"/>
    </location>
</feature>
<dbReference type="Proteomes" id="UP000181951">
    <property type="component" value="Unassembled WGS sequence"/>
</dbReference>
<dbReference type="PROSITE" id="PS50893">
    <property type="entry name" value="ABC_TRANSPORTER_2"/>
    <property type="match status" value="1"/>
</dbReference>
<organism evidence="8 9">
    <name type="scientific">Actinacidiphila rubida</name>
    <dbReference type="NCBI Taxonomy" id="310780"/>
    <lineage>
        <taxon>Bacteria</taxon>
        <taxon>Bacillati</taxon>
        <taxon>Actinomycetota</taxon>
        <taxon>Actinomycetes</taxon>
        <taxon>Kitasatosporales</taxon>
        <taxon>Streptomycetaceae</taxon>
        <taxon>Actinacidiphila</taxon>
    </lineage>
</organism>
<evidence type="ECO:0000256" key="3">
    <source>
        <dbReference type="ARBA" id="ARBA00022741"/>
    </source>
</evidence>
<evidence type="ECO:0000256" key="5">
    <source>
        <dbReference type="SAM" id="MobiDB-lite"/>
    </source>
</evidence>
<dbReference type="STRING" id="310780.SAMN05216267_1004214"/>
<dbReference type="SMART" id="SM00382">
    <property type="entry name" value="AAA"/>
    <property type="match status" value="1"/>
</dbReference>
<dbReference type="PANTHER" id="PTHR43335:SF4">
    <property type="entry name" value="ABC TRANSPORTER, ATP-BINDING PROTEIN"/>
    <property type="match status" value="1"/>
</dbReference>
<evidence type="ECO:0000256" key="6">
    <source>
        <dbReference type="SAM" id="Phobius"/>
    </source>
</evidence>
<dbReference type="EMBL" id="FODD01000004">
    <property type="protein sequence ID" value="SEN38012.1"/>
    <property type="molecule type" value="Genomic_DNA"/>
</dbReference>
<keyword evidence="9" id="KW-1185">Reference proteome</keyword>
<dbReference type="AlphaFoldDB" id="A0A1H8G233"/>
<evidence type="ECO:0000256" key="2">
    <source>
        <dbReference type="ARBA" id="ARBA00022448"/>
    </source>
</evidence>
<dbReference type="SUPFAM" id="SSF52540">
    <property type="entry name" value="P-loop containing nucleoside triphosphate hydrolases"/>
    <property type="match status" value="1"/>
</dbReference>
<keyword evidence="2" id="KW-0813">Transport</keyword>
<feature type="transmembrane region" description="Helical" evidence="6">
    <location>
        <begin position="338"/>
        <end position="358"/>
    </location>
</feature>
<feature type="transmembrane region" description="Helical" evidence="6">
    <location>
        <begin position="420"/>
        <end position="441"/>
    </location>
</feature>
<evidence type="ECO:0000256" key="1">
    <source>
        <dbReference type="ARBA" id="ARBA00005417"/>
    </source>
</evidence>
<evidence type="ECO:0000313" key="9">
    <source>
        <dbReference type="Proteomes" id="UP000181951"/>
    </source>
</evidence>
<keyword evidence="6" id="KW-0812">Transmembrane</keyword>
<evidence type="ECO:0000313" key="8">
    <source>
        <dbReference type="EMBL" id="SEN38012.1"/>
    </source>
</evidence>
<evidence type="ECO:0000259" key="7">
    <source>
        <dbReference type="PROSITE" id="PS50893"/>
    </source>
</evidence>
<protein>
    <submittedName>
        <fullName evidence="8">ABC-type multidrug transport system, ATPase component</fullName>
    </submittedName>
</protein>
<keyword evidence="6" id="KW-1133">Transmembrane helix</keyword>
<keyword evidence="6" id="KW-0472">Membrane</keyword>
<feature type="region of interest" description="Disordered" evidence="5">
    <location>
        <begin position="272"/>
        <end position="317"/>
    </location>
</feature>
<feature type="compositionally biased region" description="Low complexity" evidence="5">
    <location>
        <begin position="273"/>
        <end position="286"/>
    </location>
</feature>